<dbReference type="SUPFAM" id="SSF47384">
    <property type="entry name" value="Homodimeric domain of signal transducing histidine kinase"/>
    <property type="match status" value="1"/>
</dbReference>
<keyword evidence="8 9" id="KW-0472">Membrane</keyword>
<comment type="caution">
    <text evidence="11">The sequence shown here is derived from an EMBL/GenBank/DDBJ whole genome shotgun (WGS) entry which is preliminary data.</text>
</comment>
<keyword evidence="12" id="KW-1185">Reference proteome</keyword>
<dbReference type="PROSITE" id="PS50109">
    <property type="entry name" value="HIS_KIN"/>
    <property type="match status" value="1"/>
</dbReference>
<dbReference type="InterPro" id="IPR005467">
    <property type="entry name" value="His_kinase_dom"/>
</dbReference>
<dbReference type="FunFam" id="1.10.287.130:FF:000001">
    <property type="entry name" value="Two-component sensor histidine kinase"/>
    <property type="match status" value="1"/>
</dbReference>
<dbReference type="GO" id="GO:0004721">
    <property type="term" value="F:phosphoprotein phosphatase activity"/>
    <property type="evidence" value="ECO:0007669"/>
    <property type="project" value="TreeGrafter"/>
</dbReference>
<evidence type="ECO:0000259" key="10">
    <source>
        <dbReference type="PROSITE" id="PS50109"/>
    </source>
</evidence>
<dbReference type="InterPro" id="IPR003594">
    <property type="entry name" value="HATPase_dom"/>
</dbReference>
<evidence type="ECO:0000256" key="1">
    <source>
        <dbReference type="ARBA" id="ARBA00000085"/>
    </source>
</evidence>
<evidence type="ECO:0000256" key="5">
    <source>
        <dbReference type="ARBA" id="ARBA00022679"/>
    </source>
</evidence>
<dbReference type="PANTHER" id="PTHR45453:SF1">
    <property type="entry name" value="PHOSPHATE REGULON SENSOR PROTEIN PHOR"/>
    <property type="match status" value="1"/>
</dbReference>
<dbReference type="CDD" id="cd00075">
    <property type="entry name" value="HATPase"/>
    <property type="match status" value="1"/>
</dbReference>
<dbReference type="Pfam" id="PF00512">
    <property type="entry name" value="HisKA"/>
    <property type="match status" value="1"/>
</dbReference>
<keyword evidence="5 11" id="KW-0808">Transferase</keyword>
<dbReference type="PRINTS" id="PR00344">
    <property type="entry name" value="BCTRLSENSOR"/>
</dbReference>
<protein>
    <recommendedName>
        <fullName evidence="3">histidine kinase</fullName>
        <ecNumber evidence="3">2.7.13.3</ecNumber>
    </recommendedName>
</protein>
<keyword evidence="6 11" id="KW-0418">Kinase</keyword>
<dbReference type="Proteomes" id="UP000190080">
    <property type="component" value="Unassembled WGS sequence"/>
</dbReference>
<dbReference type="OrthoDB" id="9786919at2"/>
<dbReference type="Gene3D" id="1.10.287.130">
    <property type="match status" value="1"/>
</dbReference>
<dbReference type="EC" id="2.7.13.3" evidence="3"/>
<dbReference type="CDD" id="cd00082">
    <property type="entry name" value="HisKA"/>
    <property type="match status" value="1"/>
</dbReference>
<reference evidence="11 12" key="1">
    <citation type="submission" date="2017-03" db="EMBL/GenBank/DDBJ databases">
        <title>Genome sequence of Clostridium oryzae DSM 28571.</title>
        <authorList>
            <person name="Poehlein A."/>
            <person name="Daniel R."/>
        </authorList>
    </citation>
    <scope>NUCLEOTIDE SEQUENCE [LARGE SCALE GENOMIC DNA]</scope>
    <source>
        <strain evidence="11 12">DSM 28571</strain>
    </source>
</reference>
<dbReference type="SUPFAM" id="SSF55874">
    <property type="entry name" value="ATPase domain of HSP90 chaperone/DNA topoisomerase II/histidine kinase"/>
    <property type="match status" value="1"/>
</dbReference>
<dbReference type="Pfam" id="PF02518">
    <property type="entry name" value="HATPase_c"/>
    <property type="match status" value="1"/>
</dbReference>
<proteinExistence type="predicted"/>
<evidence type="ECO:0000256" key="6">
    <source>
        <dbReference type="ARBA" id="ARBA00022777"/>
    </source>
</evidence>
<dbReference type="InterPro" id="IPR036890">
    <property type="entry name" value="HATPase_C_sf"/>
</dbReference>
<dbReference type="GO" id="GO:0005886">
    <property type="term" value="C:plasma membrane"/>
    <property type="evidence" value="ECO:0007669"/>
    <property type="project" value="TreeGrafter"/>
</dbReference>
<evidence type="ECO:0000256" key="7">
    <source>
        <dbReference type="ARBA" id="ARBA00023012"/>
    </source>
</evidence>
<dbReference type="PANTHER" id="PTHR45453">
    <property type="entry name" value="PHOSPHATE REGULON SENSOR PROTEIN PHOR"/>
    <property type="match status" value="1"/>
</dbReference>
<evidence type="ECO:0000256" key="2">
    <source>
        <dbReference type="ARBA" id="ARBA00004370"/>
    </source>
</evidence>
<dbReference type="InterPro" id="IPR004358">
    <property type="entry name" value="Sig_transdc_His_kin-like_C"/>
</dbReference>
<sequence>MNKKANSTKKVTSIAIKLNAVFVRKLFFKFLVIDVFLILFLISTWCIDAEISFYGKFVPDAKRSLDFFPIESSTYKVVWDNGKTMIKNASGYIYIVHRVITAIAIIEGLSVLKEIIFGTIKIRRTLRPLDEIAETASRLSNMTFDEEKFQNLEEAISKISPDSSDEKIYTGDSELRGLEEAINNLLERMRDSYRQQARFVSDASHELRTPISVIQGYANMLDRWGKEDESVLNESIAAIKSESDNMKNLVEQLLFLARGINGKTQISCKELLLNDMINEVLEESKMIDKNHIYEYNNSEKIIVYGDIGLLKQAARILIENAVKYTDTNEVIILKTGVNEKGEPYFSIQDNGIGMDEEDIPHIFERFFRADTARGRKNGGTGLGLSIAKWIIDGHKGYFSVLSRKGIGTRITIFLPKPK</sequence>
<dbReference type="STRING" id="1450648.CLORY_06090"/>
<evidence type="ECO:0000313" key="11">
    <source>
        <dbReference type="EMBL" id="OPJ64415.1"/>
    </source>
</evidence>
<dbReference type="SMART" id="SM00387">
    <property type="entry name" value="HATPase_c"/>
    <property type="match status" value="1"/>
</dbReference>
<gene>
    <name evidence="11" type="primary">arlS_1</name>
    <name evidence="11" type="ORF">CLORY_06090</name>
</gene>
<dbReference type="InterPro" id="IPR050351">
    <property type="entry name" value="BphY/WalK/GraS-like"/>
</dbReference>
<dbReference type="InterPro" id="IPR036097">
    <property type="entry name" value="HisK_dim/P_sf"/>
</dbReference>
<keyword evidence="4" id="KW-0597">Phosphoprotein</keyword>
<organism evidence="11 12">
    <name type="scientific">Clostridium oryzae</name>
    <dbReference type="NCBI Taxonomy" id="1450648"/>
    <lineage>
        <taxon>Bacteria</taxon>
        <taxon>Bacillati</taxon>
        <taxon>Bacillota</taxon>
        <taxon>Clostridia</taxon>
        <taxon>Eubacteriales</taxon>
        <taxon>Clostridiaceae</taxon>
        <taxon>Clostridium</taxon>
    </lineage>
</organism>
<dbReference type="RefSeq" id="WP_079422060.1">
    <property type="nucleotide sequence ID" value="NZ_MZGV01000004.1"/>
</dbReference>
<evidence type="ECO:0000256" key="8">
    <source>
        <dbReference type="ARBA" id="ARBA00023136"/>
    </source>
</evidence>
<dbReference type="FunFam" id="3.30.565.10:FF:000006">
    <property type="entry name" value="Sensor histidine kinase WalK"/>
    <property type="match status" value="1"/>
</dbReference>
<dbReference type="Gene3D" id="3.30.565.10">
    <property type="entry name" value="Histidine kinase-like ATPase, C-terminal domain"/>
    <property type="match status" value="1"/>
</dbReference>
<comment type="catalytic activity">
    <reaction evidence="1">
        <text>ATP + protein L-histidine = ADP + protein N-phospho-L-histidine.</text>
        <dbReference type="EC" id="2.7.13.3"/>
    </reaction>
</comment>
<dbReference type="GO" id="GO:0016036">
    <property type="term" value="P:cellular response to phosphate starvation"/>
    <property type="evidence" value="ECO:0007669"/>
    <property type="project" value="TreeGrafter"/>
</dbReference>
<evidence type="ECO:0000313" key="12">
    <source>
        <dbReference type="Proteomes" id="UP000190080"/>
    </source>
</evidence>
<accession>A0A1V4IXA7</accession>
<evidence type="ECO:0000256" key="4">
    <source>
        <dbReference type="ARBA" id="ARBA00022553"/>
    </source>
</evidence>
<feature type="domain" description="Histidine kinase" evidence="10">
    <location>
        <begin position="202"/>
        <end position="418"/>
    </location>
</feature>
<feature type="transmembrane region" description="Helical" evidence="9">
    <location>
        <begin position="26"/>
        <end position="45"/>
    </location>
</feature>
<keyword evidence="9" id="KW-0812">Transmembrane</keyword>
<keyword evidence="7" id="KW-0902">Two-component regulatory system</keyword>
<evidence type="ECO:0000256" key="9">
    <source>
        <dbReference type="SAM" id="Phobius"/>
    </source>
</evidence>
<dbReference type="SMART" id="SM00388">
    <property type="entry name" value="HisKA"/>
    <property type="match status" value="1"/>
</dbReference>
<dbReference type="EMBL" id="MZGV01000004">
    <property type="protein sequence ID" value="OPJ64415.1"/>
    <property type="molecule type" value="Genomic_DNA"/>
</dbReference>
<dbReference type="AlphaFoldDB" id="A0A1V4IXA7"/>
<dbReference type="GO" id="GO:0000155">
    <property type="term" value="F:phosphorelay sensor kinase activity"/>
    <property type="evidence" value="ECO:0007669"/>
    <property type="project" value="InterPro"/>
</dbReference>
<dbReference type="InterPro" id="IPR003661">
    <property type="entry name" value="HisK_dim/P_dom"/>
</dbReference>
<keyword evidence="9" id="KW-1133">Transmembrane helix</keyword>
<name>A0A1V4IXA7_9CLOT</name>
<comment type="subcellular location">
    <subcellularLocation>
        <location evidence="2">Membrane</location>
    </subcellularLocation>
</comment>
<evidence type="ECO:0000256" key="3">
    <source>
        <dbReference type="ARBA" id="ARBA00012438"/>
    </source>
</evidence>